<dbReference type="PANTHER" id="PTHR46932">
    <property type="entry name" value="HEAVY METAL-ASSOCIATED ISOPRENYLATED PLANT PROTEIN 47"/>
    <property type="match status" value="1"/>
</dbReference>
<dbReference type="AlphaFoldDB" id="A0AAW2T235"/>
<gene>
    <name evidence="1" type="ORF">Scaly_0236000</name>
</gene>
<name>A0AAW2T235_9LAMI</name>
<dbReference type="EMBL" id="JACGWM010000001">
    <property type="protein sequence ID" value="KAL0397876.1"/>
    <property type="molecule type" value="Genomic_DNA"/>
</dbReference>
<comment type="caution">
    <text evidence="1">The sequence shown here is derived from an EMBL/GenBank/DDBJ whole genome shotgun (WGS) entry which is preliminary data.</text>
</comment>
<proteinExistence type="predicted"/>
<accession>A0AAW2T235</accession>
<dbReference type="Gene3D" id="3.30.70.100">
    <property type="match status" value="1"/>
</dbReference>
<dbReference type="PANTHER" id="PTHR46932:SF12">
    <property type="entry name" value="HEAVY METAL-ASSOCIATED ISOPRENYLATED PLANT PROTEIN 47"/>
    <property type="match status" value="1"/>
</dbReference>
<dbReference type="InterPro" id="IPR042885">
    <property type="entry name" value="HIPP47/16"/>
</dbReference>
<sequence length="114" mass="12616">MDLVISNEMLLQQKIVIKLGNGGKQCSSKAMKIAAGVSGVESMTLLGENKDRILVIGASIDAVSLTKCMRKKLGSAELISLVPIGDNETEEEKIEAIIEYPKRPTYQYPLWHYY</sequence>
<protein>
    <submittedName>
        <fullName evidence="1">Uncharacterized protein</fullName>
    </submittedName>
</protein>
<organism evidence="1">
    <name type="scientific">Sesamum calycinum</name>
    <dbReference type="NCBI Taxonomy" id="2727403"/>
    <lineage>
        <taxon>Eukaryota</taxon>
        <taxon>Viridiplantae</taxon>
        <taxon>Streptophyta</taxon>
        <taxon>Embryophyta</taxon>
        <taxon>Tracheophyta</taxon>
        <taxon>Spermatophyta</taxon>
        <taxon>Magnoliopsida</taxon>
        <taxon>eudicotyledons</taxon>
        <taxon>Gunneridae</taxon>
        <taxon>Pentapetalae</taxon>
        <taxon>asterids</taxon>
        <taxon>lamiids</taxon>
        <taxon>Lamiales</taxon>
        <taxon>Pedaliaceae</taxon>
        <taxon>Sesamum</taxon>
    </lineage>
</organism>
<reference evidence="1" key="1">
    <citation type="submission" date="2020-06" db="EMBL/GenBank/DDBJ databases">
        <authorList>
            <person name="Li T."/>
            <person name="Hu X."/>
            <person name="Zhang T."/>
            <person name="Song X."/>
            <person name="Zhang H."/>
            <person name="Dai N."/>
            <person name="Sheng W."/>
            <person name="Hou X."/>
            <person name="Wei L."/>
        </authorList>
    </citation>
    <scope>NUCLEOTIDE SEQUENCE</scope>
    <source>
        <strain evidence="1">KEN8</strain>
        <tissue evidence="1">Leaf</tissue>
    </source>
</reference>
<reference evidence="1" key="2">
    <citation type="journal article" date="2024" name="Plant">
        <title>Genomic evolution and insights into agronomic trait innovations of Sesamum species.</title>
        <authorList>
            <person name="Miao H."/>
            <person name="Wang L."/>
            <person name="Qu L."/>
            <person name="Liu H."/>
            <person name="Sun Y."/>
            <person name="Le M."/>
            <person name="Wang Q."/>
            <person name="Wei S."/>
            <person name="Zheng Y."/>
            <person name="Lin W."/>
            <person name="Duan Y."/>
            <person name="Cao H."/>
            <person name="Xiong S."/>
            <person name="Wang X."/>
            <person name="Wei L."/>
            <person name="Li C."/>
            <person name="Ma Q."/>
            <person name="Ju M."/>
            <person name="Zhao R."/>
            <person name="Li G."/>
            <person name="Mu C."/>
            <person name="Tian Q."/>
            <person name="Mei H."/>
            <person name="Zhang T."/>
            <person name="Gao T."/>
            <person name="Zhang H."/>
        </authorList>
    </citation>
    <scope>NUCLEOTIDE SEQUENCE</scope>
    <source>
        <strain evidence="1">KEN8</strain>
    </source>
</reference>
<evidence type="ECO:0000313" key="1">
    <source>
        <dbReference type="EMBL" id="KAL0397876.1"/>
    </source>
</evidence>